<dbReference type="EMBL" id="AE014075">
    <property type="protein sequence ID" value="AAN82070.1"/>
    <property type="molecule type" value="Genomic_DNA"/>
</dbReference>
<evidence type="ECO:0000313" key="2">
    <source>
        <dbReference type="Proteomes" id="UP000001410"/>
    </source>
</evidence>
<keyword evidence="2" id="KW-1185">Reference proteome</keyword>
<dbReference type="RefSeq" id="WP_011076574.1">
    <property type="nucleotide sequence ID" value="NC_004431.1"/>
</dbReference>
<dbReference type="KEGG" id="ecc:c3622"/>
<dbReference type="AlphaFoldDB" id="A0A0H2VD41"/>
<reference evidence="1 2" key="1">
    <citation type="journal article" date="2002" name="Proc. Natl. Acad. Sci. U.S.A.">
        <title>Extensive mosaic structure revealed by the complete genome sequence of uropathogenic Escherichia coli.</title>
        <authorList>
            <person name="Welch R.A."/>
            <person name="Burland V."/>
            <person name="Plunkett G.III."/>
            <person name="Redford P."/>
            <person name="Roesch P."/>
            <person name="Rasko D."/>
            <person name="Buckles E.L."/>
            <person name="Liou S.R."/>
            <person name="Boutin A."/>
            <person name="Hackett J."/>
            <person name="Stroud D."/>
            <person name="Mayhew G.F."/>
            <person name="Rose D.J."/>
            <person name="Zhou S."/>
            <person name="Schwartz D.C."/>
            <person name="Perna N.T."/>
            <person name="Mobley H.L."/>
            <person name="Donnenberg M.S."/>
            <person name="Blattner F.R."/>
        </authorList>
    </citation>
    <scope>NUCLEOTIDE SEQUENCE [LARGE SCALE GENOMIC DNA]</scope>
    <source>
        <strain evidence="2">CFT073 / ATCC 700928 / UPEC</strain>
    </source>
</reference>
<dbReference type="STRING" id="199310.c3622"/>
<organism evidence="1 2">
    <name type="scientific">Escherichia coli O6:H1 (strain CFT073 / ATCC 700928 / UPEC)</name>
    <dbReference type="NCBI Taxonomy" id="199310"/>
    <lineage>
        <taxon>Bacteria</taxon>
        <taxon>Pseudomonadati</taxon>
        <taxon>Pseudomonadota</taxon>
        <taxon>Gammaproteobacteria</taxon>
        <taxon>Enterobacterales</taxon>
        <taxon>Enterobacteriaceae</taxon>
        <taxon>Escherichia</taxon>
    </lineage>
</organism>
<protein>
    <submittedName>
        <fullName evidence="1">Uncharacterized protein</fullName>
    </submittedName>
</protein>
<dbReference type="HOGENOM" id="CLU_3251402_0_0_6"/>
<proteinExistence type="predicted"/>
<name>A0A0H2VD41_ECOL6</name>
<gene>
    <name evidence="1" type="ordered locus">c3622</name>
</gene>
<evidence type="ECO:0000313" key="1">
    <source>
        <dbReference type="EMBL" id="AAN82070.1"/>
    </source>
</evidence>
<accession>A0A0H2VD41</accession>
<dbReference type="Proteomes" id="UP000001410">
    <property type="component" value="Chromosome"/>
</dbReference>
<sequence length="47" mass="5432">MEHRSVIHDELAIDHDAILQCAEEVLHRCVIQTVSFVRHILCYSMGL</sequence>